<protein>
    <submittedName>
        <fullName evidence="4">Protein NipSnap homolog 3A-like</fullName>
    </submittedName>
</protein>
<dbReference type="Gene3D" id="3.30.70.100">
    <property type="match status" value="1"/>
</dbReference>
<organism evidence="3 4">
    <name type="scientific">Saccoglossus kowalevskii</name>
    <name type="common">Acorn worm</name>
    <dbReference type="NCBI Taxonomy" id="10224"/>
    <lineage>
        <taxon>Eukaryota</taxon>
        <taxon>Metazoa</taxon>
        <taxon>Hemichordata</taxon>
        <taxon>Enteropneusta</taxon>
        <taxon>Harrimaniidae</taxon>
        <taxon>Saccoglossus</taxon>
    </lineage>
</organism>
<dbReference type="GeneID" id="102800745"/>
<evidence type="ECO:0000313" key="3">
    <source>
        <dbReference type="Proteomes" id="UP000694865"/>
    </source>
</evidence>
<dbReference type="InterPro" id="IPR051557">
    <property type="entry name" value="NipSnap_domain"/>
</dbReference>
<feature type="non-terminal residue" evidence="4">
    <location>
        <position position="131"/>
    </location>
</feature>
<feature type="domain" description="NIPSNAP" evidence="2">
    <location>
        <begin position="39"/>
        <end position="127"/>
    </location>
</feature>
<dbReference type="Proteomes" id="UP000694865">
    <property type="component" value="Unplaced"/>
</dbReference>
<gene>
    <name evidence="4" type="primary">LOC102800745</name>
</gene>
<reference evidence="4" key="1">
    <citation type="submission" date="2025-08" db="UniProtKB">
        <authorList>
            <consortium name="RefSeq"/>
        </authorList>
    </citation>
    <scope>IDENTIFICATION</scope>
    <source>
        <tissue evidence="4">Testes</tissue>
    </source>
</reference>
<dbReference type="SUPFAM" id="SSF54909">
    <property type="entry name" value="Dimeric alpha+beta barrel"/>
    <property type="match status" value="1"/>
</dbReference>
<sequence length="131" mass="15461">MAMSTCRYLHRPMRTVWASSQTVSRCFTTEDNGFSNKWYELRTYKIQPAKLQDFMKLSIDKINLRFNHSKGIGYWMADIGGLNEAVHIWEYDNFAHRTKVRKQMSEDPSWNAEYLSKMLPMLVNQESVALK</sequence>
<dbReference type="InterPro" id="IPR012577">
    <property type="entry name" value="NIPSNAP"/>
</dbReference>
<evidence type="ECO:0000256" key="1">
    <source>
        <dbReference type="ARBA" id="ARBA00005291"/>
    </source>
</evidence>
<keyword evidence="3" id="KW-1185">Reference proteome</keyword>
<name>A0ABM0ME40_SACKO</name>
<dbReference type="PANTHER" id="PTHR21017:SF19">
    <property type="entry name" value="PROTEIN NIPSNAP HOMOLOG 3B"/>
    <property type="match status" value="1"/>
</dbReference>
<dbReference type="PANTHER" id="PTHR21017">
    <property type="entry name" value="NIPSNAP-RELATED"/>
    <property type="match status" value="1"/>
</dbReference>
<dbReference type="Pfam" id="PF07978">
    <property type="entry name" value="NIPSNAP"/>
    <property type="match status" value="1"/>
</dbReference>
<accession>A0ABM0ME40</accession>
<comment type="similarity">
    <text evidence="1">Belongs to the NipSnap family.</text>
</comment>
<proteinExistence type="inferred from homology"/>
<dbReference type="RefSeq" id="XP_006818281.1">
    <property type="nucleotide sequence ID" value="XM_006818218.1"/>
</dbReference>
<evidence type="ECO:0000259" key="2">
    <source>
        <dbReference type="Pfam" id="PF07978"/>
    </source>
</evidence>
<evidence type="ECO:0000313" key="4">
    <source>
        <dbReference type="RefSeq" id="XP_006818281.1"/>
    </source>
</evidence>
<dbReference type="InterPro" id="IPR011008">
    <property type="entry name" value="Dimeric_a/b-barrel"/>
</dbReference>